<dbReference type="EMBL" id="LT994652">
    <property type="protein sequence ID" value="SPN79812.1"/>
    <property type="molecule type" value="Genomic_DNA"/>
</dbReference>
<accession>A0A2R8FFS0</accession>
<name>A0A2R8FFS0_9VIRU</name>
<reference evidence="1" key="1">
    <citation type="submission" date="2018-03" db="EMBL/GenBank/DDBJ databases">
        <authorList>
            <consortium name="Urmite Genomes"/>
        </authorList>
    </citation>
    <scope>NUCLEOTIDE SEQUENCE [LARGE SCALE GENOMIC DNA]</scope>
    <source>
        <strain evidence="1">IHUMI-S29</strain>
    </source>
</reference>
<protein>
    <recommendedName>
        <fullName evidence="2">Ankyrin repeat-containing protein</fullName>
    </recommendedName>
</protein>
<organism evidence="1">
    <name type="scientific">Cedratvirus Zaza IHUMI</name>
    <dbReference type="NCBI Taxonomy" id="2126979"/>
    <lineage>
        <taxon>Viruses</taxon>
        <taxon>Pithoviruses</taxon>
    </lineage>
</organism>
<dbReference type="Proteomes" id="UP000270547">
    <property type="component" value="Segment"/>
</dbReference>
<sequence>MHLSDFPVEVVENICSYLGGDAYVAKMVPYLRPYVKDCSKEDYMVSVYERQDFVLIYLYDHEKMAREEIEKKKETYSNYLLLEEMEKLLD</sequence>
<gene>
    <name evidence="1" type="ORF">ZAZAV_521</name>
</gene>
<evidence type="ECO:0000313" key="1">
    <source>
        <dbReference type="EMBL" id="SPN79812.1"/>
    </source>
</evidence>
<evidence type="ECO:0008006" key="2">
    <source>
        <dbReference type="Google" id="ProtNLM"/>
    </source>
</evidence>
<proteinExistence type="predicted"/>